<dbReference type="AlphaFoldDB" id="A0A1I1YEG1"/>
<evidence type="ECO:0000313" key="1">
    <source>
        <dbReference type="EMBL" id="SFE17388.1"/>
    </source>
</evidence>
<protein>
    <submittedName>
        <fullName evidence="1">Uncharacterized protein</fullName>
    </submittedName>
</protein>
<gene>
    <name evidence="1" type="ORF">SAMN05216245_102146</name>
</gene>
<dbReference type="RefSeq" id="WP_093912726.1">
    <property type="nucleotide sequence ID" value="NZ_FONL01000002.1"/>
</dbReference>
<dbReference type="STRING" id="1123323.SAMN05216245_102146"/>
<organism evidence="1 2">
    <name type="scientific">Succiniclasticum ruminis DSM 9236</name>
    <dbReference type="NCBI Taxonomy" id="1123323"/>
    <lineage>
        <taxon>Bacteria</taxon>
        <taxon>Bacillati</taxon>
        <taxon>Bacillota</taxon>
        <taxon>Negativicutes</taxon>
        <taxon>Acidaminococcales</taxon>
        <taxon>Acidaminococcaceae</taxon>
        <taxon>Succiniclasticum</taxon>
    </lineage>
</organism>
<dbReference type="Proteomes" id="UP000198896">
    <property type="component" value="Unassembled WGS sequence"/>
</dbReference>
<dbReference type="EMBL" id="FONL01000002">
    <property type="protein sequence ID" value="SFE17388.1"/>
    <property type="molecule type" value="Genomic_DNA"/>
</dbReference>
<reference evidence="1 2" key="1">
    <citation type="submission" date="2016-10" db="EMBL/GenBank/DDBJ databases">
        <authorList>
            <person name="de Groot N.N."/>
        </authorList>
    </citation>
    <scope>NUCLEOTIDE SEQUENCE [LARGE SCALE GENOMIC DNA]</scope>
    <source>
        <strain evidence="1 2">DSM 9236</strain>
    </source>
</reference>
<proteinExistence type="predicted"/>
<sequence length="125" mass="14548">MGKITKELIDSLTPLEKESAEWCYQGFQRWLDKNKKNEEKDENCVTIAHMVFITAHHFQPGELEAFKSLHEKGIIWDIIPYEEMDEEDAKECRNLGNDVHEIVLDDTIVAVYKLLAENISVEQVQ</sequence>
<accession>A0A1I1YEG1</accession>
<name>A0A1I1YEG1_9FIRM</name>
<keyword evidence="2" id="KW-1185">Reference proteome</keyword>
<evidence type="ECO:0000313" key="2">
    <source>
        <dbReference type="Proteomes" id="UP000198896"/>
    </source>
</evidence>